<keyword evidence="4 7" id="KW-0812">Transmembrane</keyword>
<feature type="transmembrane region" description="Helical" evidence="7">
    <location>
        <begin position="12"/>
        <end position="31"/>
    </location>
</feature>
<keyword evidence="5 7" id="KW-1133">Transmembrane helix</keyword>
<dbReference type="InterPro" id="IPR035906">
    <property type="entry name" value="MetI-like_sf"/>
</dbReference>
<evidence type="ECO:0000256" key="3">
    <source>
        <dbReference type="ARBA" id="ARBA00022475"/>
    </source>
</evidence>
<evidence type="ECO:0000259" key="8">
    <source>
        <dbReference type="PROSITE" id="PS50928"/>
    </source>
</evidence>
<name>A0A1L7RJL4_9ACTO</name>
<keyword evidence="6 7" id="KW-0472">Membrane</keyword>
<feature type="transmembrane region" description="Helical" evidence="7">
    <location>
        <begin position="69"/>
        <end position="90"/>
    </location>
</feature>
<keyword evidence="3" id="KW-1003">Cell membrane</keyword>
<feature type="transmembrane region" description="Helical" evidence="7">
    <location>
        <begin position="129"/>
        <end position="150"/>
    </location>
</feature>
<dbReference type="Gene3D" id="1.10.3720.10">
    <property type="entry name" value="MetI-like"/>
    <property type="match status" value="1"/>
</dbReference>
<feature type="transmembrane region" description="Helical" evidence="7">
    <location>
        <begin position="102"/>
        <end position="123"/>
    </location>
</feature>
<comment type="subcellular location">
    <subcellularLocation>
        <location evidence="1 7">Cell membrane</location>
        <topology evidence="1 7">Multi-pass membrane protein</topology>
    </subcellularLocation>
</comment>
<dbReference type="SUPFAM" id="SSF161098">
    <property type="entry name" value="MetI-like"/>
    <property type="match status" value="1"/>
</dbReference>
<protein>
    <submittedName>
        <fullName evidence="9">ABC-type transporter, integral membrane subunit</fullName>
    </submittedName>
</protein>
<dbReference type="GO" id="GO:0005886">
    <property type="term" value="C:plasma membrane"/>
    <property type="evidence" value="ECO:0007669"/>
    <property type="project" value="UniProtKB-SubCell"/>
</dbReference>
<dbReference type="PROSITE" id="PS50928">
    <property type="entry name" value="ABC_TM1"/>
    <property type="match status" value="1"/>
</dbReference>
<dbReference type="Pfam" id="PF00528">
    <property type="entry name" value="BPD_transp_1"/>
    <property type="match status" value="1"/>
</dbReference>
<dbReference type="InterPro" id="IPR000515">
    <property type="entry name" value="MetI-like"/>
</dbReference>
<dbReference type="AlphaFoldDB" id="A0A1L7RJL4"/>
<reference evidence="9" key="1">
    <citation type="submission" date="2014-07" db="EMBL/GenBank/DDBJ databases">
        <authorList>
            <person name="Zhang J.E."/>
            <person name="Yang H."/>
            <person name="Guo J."/>
            <person name="Deng Z."/>
            <person name="Luo H."/>
            <person name="Luo M."/>
            <person name="Zhao B."/>
        </authorList>
    </citation>
    <scope>NUCLEOTIDE SEQUENCE</scope>
    <source>
        <strain evidence="9">AM4</strain>
    </source>
</reference>
<organism evidence="9">
    <name type="scientific">Actinomyces succiniciruminis</name>
    <dbReference type="NCBI Taxonomy" id="1522002"/>
    <lineage>
        <taxon>Bacteria</taxon>
        <taxon>Bacillati</taxon>
        <taxon>Actinomycetota</taxon>
        <taxon>Actinomycetes</taxon>
        <taxon>Actinomycetales</taxon>
        <taxon>Actinomycetaceae</taxon>
        <taxon>Actinomyces</taxon>
    </lineage>
</organism>
<dbReference type="PANTHER" id="PTHR43744:SF8">
    <property type="entry name" value="SN-GLYCEROL-3-PHOSPHATE TRANSPORT SYSTEM PERMEASE PROTEIN UGPE"/>
    <property type="match status" value="1"/>
</dbReference>
<evidence type="ECO:0000256" key="6">
    <source>
        <dbReference type="ARBA" id="ARBA00023136"/>
    </source>
</evidence>
<accession>A0A1L7RJL4</accession>
<dbReference type="EMBL" id="LK995468">
    <property type="protein sequence ID" value="CED90160.1"/>
    <property type="molecule type" value="Genomic_DNA"/>
</dbReference>
<feature type="transmembrane region" description="Helical" evidence="7">
    <location>
        <begin position="233"/>
        <end position="257"/>
    </location>
</feature>
<dbReference type="CDD" id="cd06261">
    <property type="entry name" value="TM_PBP2"/>
    <property type="match status" value="1"/>
</dbReference>
<feature type="domain" description="ABC transmembrane type-1" evidence="8">
    <location>
        <begin position="65"/>
        <end position="257"/>
    </location>
</feature>
<keyword evidence="2 7" id="KW-0813">Transport</keyword>
<evidence type="ECO:0000256" key="7">
    <source>
        <dbReference type="RuleBase" id="RU363032"/>
    </source>
</evidence>
<evidence type="ECO:0000313" key="9">
    <source>
        <dbReference type="EMBL" id="CED90160.1"/>
    </source>
</evidence>
<dbReference type="GO" id="GO:0055085">
    <property type="term" value="P:transmembrane transport"/>
    <property type="evidence" value="ECO:0007669"/>
    <property type="project" value="InterPro"/>
</dbReference>
<dbReference type="PANTHER" id="PTHR43744">
    <property type="entry name" value="ABC TRANSPORTER PERMEASE PROTEIN MG189-RELATED-RELATED"/>
    <property type="match status" value="1"/>
</dbReference>
<proteinExistence type="inferred from homology"/>
<evidence type="ECO:0000256" key="5">
    <source>
        <dbReference type="ARBA" id="ARBA00022989"/>
    </source>
</evidence>
<evidence type="ECO:0000256" key="2">
    <source>
        <dbReference type="ARBA" id="ARBA00022448"/>
    </source>
</evidence>
<sequence>MSAKKLSKSVYYLGTGLLAICFVIPLIWALIASVSPQAGTSQTVGYGFGNYVKLFTYGAGLPAYLTNSVIISVVCVVVTLVVATSGGYAFARYRFPFKNTLFVLVLSVMMVPYAALLIPLIVWLKDLGLSNSLVGVGLVLALFQLPFSIFMMRNAFSALPQELEDAALIDGCGPLAAFLRVMLPSVVPSLVTIGLFSYLAAWNDFMVSLYLLNMDHSPLPLALVNMRQQTIGVIDYGLTTAGVVVLTLPAFVLFLALQRYYIRGITSGAVKG</sequence>
<dbReference type="RefSeq" id="WP_210578441.1">
    <property type="nucleotide sequence ID" value="NZ_LK995468.1"/>
</dbReference>
<evidence type="ECO:0000256" key="1">
    <source>
        <dbReference type="ARBA" id="ARBA00004651"/>
    </source>
</evidence>
<comment type="similarity">
    <text evidence="7">Belongs to the binding-protein-dependent transport system permease family.</text>
</comment>
<evidence type="ECO:0000256" key="4">
    <source>
        <dbReference type="ARBA" id="ARBA00022692"/>
    </source>
</evidence>
<gene>
    <name evidence="9" type="ORF">AAM4_0265</name>
</gene>